<dbReference type="AlphaFoldDB" id="A0A2G9GBB1"/>
<keyword evidence="8" id="KW-0647">Proteasome</keyword>
<dbReference type="PROSITE" id="PS50297">
    <property type="entry name" value="ANK_REP_REGION"/>
    <property type="match status" value="3"/>
</dbReference>
<keyword evidence="9" id="KW-1185">Reference proteome</keyword>
<keyword evidence="3" id="KW-0851">Voltage-gated channel</keyword>
<evidence type="ECO:0000256" key="6">
    <source>
        <dbReference type="PROSITE-ProRule" id="PRU00023"/>
    </source>
</evidence>
<gene>
    <name evidence="8" type="ORF">CDL12_24914</name>
</gene>
<reference evidence="9" key="1">
    <citation type="journal article" date="2018" name="Gigascience">
        <title>Genome assembly of the Pink Ipe (Handroanthus impetiginosus, Bignoniaceae), a highly valued, ecologically keystone Neotropical timber forest tree.</title>
        <authorList>
            <person name="Silva-Junior O.B."/>
            <person name="Grattapaglia D."/>
            <person name="Novaes E."/>
            <person name="Collevatti R.G."/>
        </authorList>
    </citation>
    <scope>NUCLEOTIDE SEQUENCE [LARGE SCALE GENOMIC DNA]</scope>
    <source>
        <strain evidence="9">cv. UFG-1</strain>
    </source>
</reference>
<keyword evidence="2" id="KW-0631">Potassium channel</keyword>
<keyword evidence="1" id="KW-0633">Potassium transport</keyword>
<evidence type="ECO:0000256" key="1">
    <source>
        <dbReference type="ARBA" id="ARBA00022538"/>
    </source>
</evidence>
<dbReference type="Gene3D" id="1.25.40.20">
    <property type="entry name" value="Ankyrin repeat-containing domain"/>
    <property type="match status" value="2"/>
</dbReference>
<feature type="repeat" description="ANK" evidence="6">
    <location>
        <begin position="129"/>
        <end position="161"/>
    </location>
</feature>
<dbReference type="PANTHER" id="PTHR45743:SF11">
    <property type="entry name" value="POTASSIUM CHANNEL"/>
    <property type="match status" value="1"/>
</dbReference>
<dbReference type="PANTHER" id="PTHR45743">
    <property type="entry name" value="POTASSIUM CHANNEL AKT1"/>
    <property type="match status" value="1"/>
</dbReference>
<proteinExistence type="predicted"/>
<dbReference type="PROSITE" id="PS51490">
    <property type="entry name" value="KHA"/>
    <property type="match status" value="1"/>
</dbReference>
<evidence type="ECO:0000313" key="9">
    <source>
        <dbReference type="Proteomes" id="UP000231279"/>
    </source>
</evidence>
<dbReference type="OrthoDB" id="426293at2759"/>
<evidence type="ECO:0000259" key="7">
    <source>
        <dbReference type="PROSITE" id="PS51490"/>
    </source>
</evidence>
<dbReference type="InterPro" id="IPR036770">
    <property type="entry name" value="Ankyrin_rpt-contain_sf"/>
</dbReference>
<feature type="domain" description="KHA" evidence="7">
    <location>
        <begin position="272"/>
        <end position="352"/>
    </location>
</feature>
<keyword evidence="3" id="KW-0406">Ion transport</keyword>
<evidence type="ECO:0000313" key="8">
    <source>
        <dbReference type="EMBL" id="PIN02571.1"/>
    </source>
</evidence>
<keyword evidence="3" id="KW-0813">Transport</keyword>
<organism evidence="8 9">
    <name type="scientific">Handroanthus impetiginosus</name>
    <dbReference type="NCBI Taxonomy" id="429701"/>
    <lineage>
        <taxon>Eukaryota</taxon>
        <taxon>Viridiplantae</taxon>
        <taxon>Streptophyta</taxon>
        <taxon>Embryophyta</taxon>
        <taxon>Tracheophyta</taxon>
        <taxon>Spermatophyta</taxon>
        <taxon>Magnoliopsida</taxon>
        <taxon>eudicotyledons</taxon>
        <taxon>Gunneridae</taxon>
        <taxon>Pentapetalae</taxon>
        <taxon>asterids</taxon>
        <taxon>lamiids</taxon>
        <taxon>Lamiales</taxon>
        <taxon>Bignoniaceae</taxon>
        <taxon>Crescentiina</taxon>
        <taxon>Tabebuia alliance</taxon>
        <taxon>Handroanthus</taxon>
    </lineage>
</organism>
<dbReference type="InterPro" id="IPR002110">
    <property type="entry name" value="Ankyrin_rpt"/>
</dbReference>
<dbReference type="GO" id="GO:0005249">
    <property type="term" value="F:voltage-gated potassium channel activity"/>
    <property type="evidence" value="ECO:0007669"/>
    <property type="project" value="InterPro"/>
</dbReference>
<evidence type="ECO:0000256" key="2">
    <source>
        <dbReference type="ARBA" id="ARBA00022826"/>
    </source>
</evidence>
<dbReference type="STRING" id="429701.A0A2G9GBB1"/>
<keyword evidence="5" id="KW-0407">Ion channel</keyword>
<dbReference type="Pfam" id="PF11834">
    <property type="entry name" value="KHA"/>
    <property type="match status" value="1"/>
</dbReference>
<dbReference type="SUPFAM" id="SSF48403">
    <property type="entry name" value="Ankyrin repeat"/>
    <property type="match status" value="1"/>
</dbReference>
<evidence type="ECO:0000256" key="3">
    <source>
        <dbReference type="ARBA" id="ARBA00022882"/>
    </source>
</evidence>
<dbReference type="InterPro" id="IPR021789">
    <property type="entry name" value="KHA_dom"/>
</dbReference>
<dbReference type="PROSITE" id="PS50088">
    <property type="entry name" value="ANK_REPEAT"/>
    <property type="match status" value="3"/>
</dbReference>
<dbReference type="Proteomes" id="UP000231279">
    <property type="component" value="Unassembled WGS sequence"/>
</dbReference>
<protein>
    <submittedName>
        <fullName evidence="8">26S proteasome regulatory complex, subunit PSMD10</fullName>
    </submittedName>
</protein>
<feature type="repeat" description="ANK" evidence="6">
    <location>
        <begin position="96"/>
        <end position="128"/>
    </location>
</feature>
<comment type="caution">
    <text evidence="8">The sequence shown here is derived from an EMBL/GenBank/DDBJ whole genome shotgun (WGS) entry which is preliminary data.</text>
</comment>
<accession>A0A2G9GBB1</accession>
<dbReference type="InterPro" id="IPR045319">
    <property type="entry name" value="KAT/AKT"/>
</dbReference>
<name>A0A2G9GBB1_9LAMI</name>
<keyword evidence="4" id="KW-0630">Potassium</keyword>
<dbReference type="Pfam" id="PF12796">
    <property type="entry name" value="Ank_2"/>
    <property type="match status" value="1"/>
</dbReference>
<keyword evidence="6" id="KW-0040">ANK repeat</keyword>
<dbReference type="Pfam" id="PF13637">
    <property type="entry name" value="Ank_4"/>
    <property type="match status" value="1"/>
</dbReference>
<evidence type="ECO:0000256" key="4">
    <source>
        <dbReference type="ARBA" id="ARBA00022958"/>
    </source>
</evidence>
<evidence type="ECO:0000256" key="5">
    <source>
        <dbReference type="ARBA" id="ARBA00023303"/>
    </source>
</evidence>
<sequence length="352" mass="39509">MVRAAKLSKLLRIEKQALMEVVDIYFTDGRIIISNLLEGRDYDIRNKILESSMALQIEKHEAELALKLNCAANDGDLNRLQQLVEAGADPNKTDYNGQSSLHRAASKGHEDIVQFLIQNKAEINPRDDFGKTPLFEAIKNRHDRVASLLVHAGASLSIDNAGSYLCEAVARKDLNLLRRLLDNGINPNSKNYDLRTPLHLAASEGLYKECVLLLEVGASVFATDRWGRTPVDEARIGGDRDLLQLLEDAKLTQMSEFSYCNQSSQDNLARRKCTIFPGSPWDQRDERSFGVVLWVPQTMEELVKTATEQLNFHEGSYILSENGAKILDVDIILDDQKLFLASTCGQQTRHEL</sequence>
<feature type="repeat" description="ANK" evidence="6">
    <location>
        <begin position="193"/>
        <end position="225"/>
    </location>
</feature>
<dbReference type="SMART" id="SM00248">
    <property type="entry name" value="ANK"/>
    <property type="match status" value="6"/>
</dbReference>
<dbReference type="EMBL" id="NKXS01005860">
    <property type="protein sequence ID" value="PIN02571.1"/>
    <property type="molecule type" value="Genomic_DNA"/>
</dbReference>
<dbReference type="GO" id="GO:0000502">
    <property type="term" value="C:proteasome complex"/>
    <property type="evidence" value="ECO:0007669"/>
    <property type="project" value="UniProtKB-KW"/>
</dbReference>
<dbReference type="GO" id="GO:0034702">
    <property type="term" value="C:monoatomic ion channel complex"/>
    <property type="evidence" value="ECO:0007669"/>
    <property type="project" value="UniProtKB-KW"/>
</dbReference>